<dbReference type="PROSITE" id="PS00108">
    <property type="entry name" value="PROTEIN_KINASE_ST"/>
    <property type="match status" value="1"/>
</dbReference>
<evidence type="ECO:0000256" key="15">
    <source>
        <dbReference type="ARBA" id="ARBA00022989"/>
    </source>
</evidence>
<dbReference type="SUPFAM" id="SSF52058">
    <property type="entry name" value="L domain-like"/>
    <property type="match status" value="1"/>
</dbReference>
<evidence type="ECO:0000256" key="1">
    <source>
        <dbReference type="ARBA" id="ARBA00004162"/>
    </source>
</evidence>
<dbReference type="GO" id="GO:0005886">
    <property type="term" value="C:plasma membrane"/>
    <property type="evidence" value="ECO:0007669"/>
    <property type="project" value="UniProtKB-SubCell"/>
</dbReference>
<keyword evidence="9 22" id="KW-0812">Transmembrane</keyword>
<dbReference type="GO" id="GO:0005524">
    <property type="term" value="F:ATP binding"/>
    <property type="evidence" value="ECO:0007669"/>
    <property type="project" value="UniProtKB-UniRule"/>
</dbReference>
<dbReference type="InterPro" id="IPR051809">
    <property type="entry name" value="Plant_receptor-like_S/T_kinase"/>
</dbReference>
<dbReference type="GO" id="GO:0004674">
    <property type="term" value="F:protein serine/threonine kinase activity"/>
    <property type="evidence" value="ECO:0007669"/>
    <property type="project" value="UniProtKB-KW"/>
</dbReference>
<dbReference type="PANTHER" id="PTHR27008">
    <property type="entry name" value="OS04G0122200 PROTEIN"/>
    <property type="match status" value="1"/>
</dbReference>
<evidence type="ECO:0000313" key="25">
    <source>
        <dbReference type="Proteomes" id="UP001642360"/>
    </source>
</evidence>
<evidence type="ECO:0000256" key="8">
    <source>
        <dbReference type="ARBA" id="ARBA00022679"/>
    </source>
</evidence>
<evidence type="ECO:0000256" key="22">
    <source>
        <dbReference type="SAM" id="Phobius"/>
    </source>
</evidence>
<keyword evidence="16 22" id="KW-0472">Membrane</keyword>
<evidence type="ECO:0000256" key="19">
    <source>
        <dbReference type="ARBA" id="ARBA00047899"/>
    </source>
</evidence>
<organism evidence="24 25">
    <name type="scientific">Ilex paraguariensis</name>
    <name type="common">yerba mate</name>
    <dbReference type="NCBI Taxonomy" id="185542"/>
    <lineage>
        <taxon>Eukaryota</taxon>
        <taxon>Viridiplantae</taxon>
        <taxon>Streptophyta</taxon>
        <taxon>Embryophyta</taxon>
        <taxon>Tracheophyta</taxon>
        <taxon>Spermatophyta</taxon>
        <taxon>Magnoliopsida</taxon>
        <taxon>eudicotyledons</taxon>
        <taxon>Gunneridae</taxon>
        <taxon>Pentapetalae</taxon>
        <taxon>asterids</taxon>
        <taxon>campanulids</taxon>
        <taxon>Aquifoliales</taxon>
        <taxon>Aquifoliaceae</taxon>
        <taxon>Ilex</taxon>
    </lineage>
</organism>
<accession>A0ABC8TVR1</accession>
<evidence type="ECO:0000313" key="24">
    <source>
        <dbReference type="EMBL" id="CAK9173573.1"/>
    </source>
</evidence>
<dbReference type="InterPro" id="IPR032675">
    <property type="entry name" value="LRR_dom_sf"/>
</dbReference>
<dbReference type="EC" id="2.7.11.1" evidence="3"/>
<evidence type="ECO:0000256" key="3">
    <source>
        <dbReference type="ARBA" id="ARBA00012513"/>
    </source>
</evidence>
<evidence type="ECO:0000256" key="21">
    <source>
        <dbReference type="PROSITE-ProRule" id="PRU10141"/>
    </source>
</evidence>
<comment type="subcellular location">
    <subcellularLocation>
        <location evidence="1">Cell membrane</location>
        <topology evidence="1">Single-pass membrane protein</topology>
    </subcellularLocation>
</comment>
<keyword evidence="8" id="KW-0808">Transferase</keyword>
<evidence type="ECO:0000256" key="17">
    <source>
        <dbReference type="ARBA" id="ARBA00023170"/>
    </source>
</evidence>
<evidence type="ECO:0000259" key="23">
    <source>
        <dbReference type="PROSITE" id="PS50011"/>
    </source>
</evidence>
<evidence type="ECO:0000256" key="20">
    <source>
        <dbReference type="ARBA" id="ARBA00048679"/>
    </source>
</evidence>
<evidence type="ECO:0000256" key="14">
    <source>
        <dbReference type="ARBA" id="ARBA00022840"/>
    </source>
</evidence>
<dbReference type="FunFam" id="3.30.200.20:FF:000432">
    <property type="entry name" value="LRR receptor-like serine/threonine-protein kinase EFR"/>
    <property type="match status" value="1"/>
</dbReference>
<feature type="binding site" evidence="21">
    <location>
        <position position="282"/>
    </location>
    <ligand>
        <name>ATP</name>
        <dbReference type="ChEBI" id="CHEBI:30616"/>
    </ligand>
</feature>
<protein>
    <recommendedName>
        <fullName evidence="3">non-specific serine/threonine protein kinase</fullName>
        <ecNumber evidence="3">2.7.11.1</ecNumber>
    </recommendedName>
</protein>
<proteinExistence type="inferred from homology"/>
<keyword evidence="14 21" id="KW-0067">ATP-binding</keyword>
<evidence type="ECO:0000256" key="16">
    <source>
        <dbReference type="ARBA" id="ARBA00023136"/>
    </source>
</evidence>
<keyword evidence="6" id="KW-0597">Phosphoprotein</keyword>
<evidence type="ECO:0000256" key="5">
    <source>
        <dbReference type="ARBA" id="ARBA00022527"/>
    </source>
</evidence>
<dbReference type="SMART" id="SM00220">
    <property type="entry name" value="S_TKc"/>
    <property type="match status" value="1"/>
</dbReference>
<keyword evidence="4" id="KW-1003">Cell membrane</keyword>
<keyword evidence="25" id="KW-1185">Reference proteome</keyword>
<dbReference type="SUPFAM" id="SSF56112">
    <property type="entry name" value="Protein kinase-like (PK-like)"/>
    <property type="match status" value="1"/>
</dbReference>
<keyword evidence="5" id="KW-0723">Serine/threonine-protein kinase</keyword>
<comment type="caution">
    <text evidence="24">The sequence shown here is derived from an EMBL/GenBank/DDBJ whole genome shotgun (WGS) entry which is preliminary data.</text>
</comment>
<dbReference type="Gene3D" id="3.30.200.20">
    <property type="entry name" value="Phosphorylase Kinase, domain 1"/>
    <property type="match status" value="1"/>
</dbReference>
<feature type="transmembrane region" description="Helical" evidence="22">
    <location>
        <begin position="192"/>
        <end position="220"/>
    </location>
</feature>
<dbReference type="AlphaFoldDB" id="A0ABC8TVR1"/>
<evidence type="ECO:0000256" key="6">
    <source>
        <dbReference type="ARBA" id="ARBA00022553"/>
    </source>
</evidence>
<keyword evidence="11" id="KW-0677">Repeat</keyword>
<evidence type="ECO:0000256" key="13">
    <source>
        <dbReference type="ARBA" id="ARBA00022777"/>
    </source>
</evidence>
<comment type="catalytic activity">
    <reaction evidence="19">
        <text>L-threonyl-[protein] + ATP = O-phospho-L-threonyl-[protein] + ADP + H(+)</text>
        <dbReference type="Rhea" id="RHEA:46608"/>
        <dbReference type="Rhea" id="RHEA-COMP:11060"/>
        <dbReference type="Rhea" id="RHEA-COMP:11605"/>
        <dbReference type="ChEBI" id="CHEBI:15378"/>
        <dbReference type="ChEBI" id="CHEBI:30013"/>
        <dbReference type="ChEBI" id="CHEBI:30616"/>
        <dbReference type="ChEBI" id="CHEBI:61977"/>
        <dbReference type="ChEBI" id="CHEBI:456216"/>
        <dbReference type="EC" id="2.7.11.1"/>
    </reaction>
</comment>
<dbReference type="PANTHER" id="PTHR27008:SF596">
    <property type="entry name" value="OS02G0215500 PROTEIN"/>
    <property type="match status" value="1"/>
</dbReference>
<dbReference type="InterPro" id="IPR001611">
    <property type="entry name" value="Leu-rich_rpt"/>
</dbReference>
<dbReference type="Pfam" id="PF00560">
    <property type="entry name" value="LRR_1"/>
    <property type="match status" value="4"/>
</dbReference>
<keyword evidence="13" id="KW-0418">Kinase</keyword>
<evidence type="ECO:0000256" key="18">
    <source>
        <dbReference type="ARBA" id="ARBA00023180"/>
    </source>
</evidence>
<evidence type="ECO:0000256" key="2">
    <source>
        <dbReference type="ARBA" id="ARBA00009592"/>
    </source>
</evidence>
<sequence>MLEGNIPPSLGNCQHLTWLTLSQNNFSGNIPKQLFGIATLSVMLLLGQNRLSGSLPLEVDNLKNLVELDVSENELSGEIPSSLGSCTNLERLCLEGKFFQGSIPNSLQSLRGLQEFDLSSNNLSGPIPIYLEKFSLQYLNLSFNDLEGQVPMEGIFSNASEISVVGNHRLCGGISQLQLPKCTVEKPRKHKMSLAVILIISVACLLVAVTMVSCSILCWFRKKREHQISGLLLGPKSLFRVSYDRLHKATEGFSSENLIGLGSFASVYKGVFHEDDTVVAVKVLNLQHRGASKTFMAECEALRNVRHRNLVKIISSCSSIDFQGNDFKALVYEFMSNGSLERWLHPVAEAEDGENKFKGLNLLQRINFAIDVADALDYLHNHCQTPIIHCDLKPSNILLDREMVAHVGDFGLSKILKILPEPINSNQSSSIGIRGTVGYAPPEYGLGSEVSTNGDVYSYGILLLEMIIGRRPTEPMFEGGLNLHNFAKMALPDRVPEIVELIPLASDQEEVDVTTRSYQNPSQSMAEKRKEQCLISMIKIGVACSMEAPQDRMNIVNVVNELNAVKKIFQGTRTHL</sequence>
<comment type="catalytic activity">
    <reaction evidence="20">
        <text>L-seryl-[protein] + ATP = O-phospho-L-seryl-[protein] + ADP + H(+)</text>
        <dbReference type="Rhea" id="RHEA:17989"/>
        <dbReference type="Rhea" id="RHEA-COMP:9863"/>
        <dbReference type="Rhea" id="RHEA-COMP:11604"/>
        <dbReference type="ChEBI" id="CHEBI:15378"/>
        <dbReference type="ChEBI" id="CHEBI:29999"/>
        <dbReference type="ChEBI" id="CHEBI:30616"/>
        <dbReference type="ChEBI" id="CHEBI:83421"/>
        <dbReference type="ChEBI" id="CHEBI:456216"/>
        <dbReference type="EC" id="2.7.11.1"/>
    </reaction>
</comment>
<dbReference type="InterPro" id="IPR017441">
    <property type="entry name" value="Protein_kinase_ATP_BS"/>
</dbReference>
<dbReference type="FunFam" id="3.80.10.10:FF:000111">
    <property type="entry name" value="LRR receptor-like serine/threonine-protein kinase ERECTA"/>
    <property type="match status" value="1"/>
</dbReference>
<evidence type="ECO:0000256" key="12">
    <source>
        <dbReference type="ARBA" id="ARBA00022741"/>
    </source>
</evidence>
<dbReference type="InterPro" id="IPR000719">
    <property type="entry name" value="Prot_kinase_dom"/>
</dbReference>
<evidence type="ECO:0000256" key="9">
    <source>
        <dbReference type="ARBA" id="ARBA00022692"/>
    </source>
</evidence>
<keyword evidence="10" id="KW-0732">Signal</keyword>
<keyword evidence="17" id="KW-0675">Receptor</keyword>
<dbReference type="InterPro" id="IPR008271">
    <property type="entry name" value="Ser/Thr_kinase_AS"/>
</dbReference>
<comment type="similarity">
    <text evidence="2">Belongs to the RLP family.</text>
</comment>
<keyword evidence="18" id="KW-0325">Glycoprotein</keyword>
<dbReference type="FunFam" id="1.10.510.10:FF:000358">
    <property type="entry name" value="Putative leucine-rich repeat receptor-like serine/threonine-protein kinase"/>
    <property type="match status" value="1"/>
</dbReference>
<gene>
    <name evidence="24" type="ORF">ILEXP_LOCUS43307</name>
</gene>
<keyword evidence="12 21" id="KW-0547">Nucleotide-binding</keyword>
<dbReference type="Pfam" id="PF00069">
    <property type="entry name" value="Pkinase"/>
    <property type="match status" value="1"/>
</dbReference>
<evidence type="ECO:0000256" key="11">
    <source>
        <dbReference type="ARBA" id="ARBA00022737"/>
    </source>
</evidence>
<dbReference type="Proteomes" id="UP001642360">
    <property type="component" value="Unassembled WGS sequence"/>
</dbReference>
<name>A0ABC8TVR1_9AQUA</name>
<evidence type="ECO:0000256" key="4">
    <source>
        <dbReference type="ARBA" id="ARBA00022475"/>
    </source>
</evidence>
<dbReference type="PROSITE" id="PS50011">
    <property type="entry name" value="PROTEIN_KINASE_DOM"/>
    <property type="match status" value="1"/>
</dbReference>
<evidence type="ECO:0000256" key="10">
    <source>
        <dbReference type="ARBA" id="ARBA00022729"/>
    </source>
</evidence>
<dbReference type="EMBL" id="CAUOFW020006169">
    <property type="protein sequence ID" value="CAK9173573.1"/>
    <property type="molecule type" value="Genomic_DNA"/>
</dbReference>
<reference evidence="24 25" key="1">
    <citation type="submission" date="2024-02" db="EMBL/GenBank/DDBJ databases">
        <authorList>
            <person name="Vignale AGUSTIN F."/>
            <person name="Sosa J E."/>
            <person name="Modenutti C."/>
        </authorList>
    </citation>
    <scope>NUCLEOTIDE SEQUENCE [LARGE SCALE GENOMIC DNA]</scope>
</reference>
<feature type="domain" description="Protein kinase" evidence="23">
    <location>
        <begin position="253"/>
        <end position="569"/>
    </location>
</feature>
<evidence type="ECO:0000256" key="7">
    <source>
        <dbReference type="ARBA" id="ARBA00022614"/>
    </source>
</evidence>
<dbReference type="InterPro" id="IPR011009">
    <property type="entry name" value="Kinase-like_dom_sf"/>
</dbReference>
<dbReference type="Gene3D" id="1.10.510.10">
    <property type="entry name" value="Transferase(Phosphotransferase) domain 1"/>
    <property type="match status" value="1"/>
</dbReference>
<keyword evidence="15 22" id="KW-1133">Transmembrane helix</keyword>
<dbReference type="Gene3D" id="3.80.10.10">
    <property type="entry name" value="Ribonuclease Inhibitor"/>
    <property type="match status" value="1"/>
</dbReference>
<keyword evidence="7" id="KW-0433">Leucine-rich repeat</keyword>
<dbReference type="PROSITE" id="PS00107">
    <property type="entry name" value="PROTEIN_KINASE_ATP"/>
    <property type="match status" value="1"/>
</dbReference>